<dbReference type="Proteomes" id="UP000019146">
    <property type="component" value="Plasmid unnamed"/>
</dbReference>
<gene>
    <name evidence="2" type="ORF">K788_0006115</name>
</gene>
<feature type="domain" description="ChrR-like cupin" evidence="1">
    <location>
        <begin position="13"/>
        <end position="104"/>
    </location>
</feature>
<dbReference type="CDD" id="cd02208">
    <property type="entry name" value="cupin_RmlC-like"/>
    <property type="match status" value="1"/>
</dbReference>
<reference evidence="2 3" key="1">
    <citation type="journal article" date="2014" name="Genome Announc.">
        <title>Draft Genome Sequence of the Haloacid-Degrading Burkholderia caribensis Strain MBA4.</title>
        <authorList>
            <person name="Pan Y."/>
            <person name="Kong K.F."/>
            <person name="Tsang J.S."/>
        </authorList>
    </citation>
    <scope>NUCLEOTIDE SEQUENCE [LARGE SCALE GENOMIC DNA]</scope>
    <source>
        <strain evidence="2 3">MBA4</strain>
        <plasmid evidence="3">Plasmid</plasmid>
    </source>
</reference>
<dbReference type="Pfam" id="PF12973">
    <property type="entry name" value="Cupin_7"/>
    <property type="match status" value="1"/>
</dbReference>
<dbReference type="AlphaFoldDB" id="A0A0N7JWA6"/>
<dbReference type="SUPFAM" id="SSF51182">
    <property type="entry name" value="RmlC-like cupins"/>
    <property type="match status" value="1"/>
</dbReference>
<organism evidence="2 3">
    <name type="scientific">Paraburkholderia caribensis MBA4</name>
    <dbReference type="NCBI Taxonomy" id="1323664"/>
    <lineage>
        <taxon>Bacteria</taxon>
        <taxon>Pseudomonadati</taxon>
        <taxon>Pseudomonadota</taxon>
        <taxon>Betaproteobacteria</taxon>
        <taxon>Burkholderiales</taxon>
        <taxon>Burkholderiaceae</taxon>
        <taxon>Paraburkholderia</taxon>
    </lineage>
</organism>
<geneLocation type="plasmid" evidence="3"/>
<evidence type="ECO:0000313" key="3">
    <source>
        <dbReference type="Proteomes" id="UP000019146"/>
    </source>
</evidence>
<dbReference type="GeneID" id="69974833"/>
<proteinExistence type="predicted"/>
<sequence length="114" mass="12529">MNQQPTAPRFSSVDAQALPWTPSACVSGVQIKNLGKANGRAMQLVRFDAGTVFPMHLHTGPEFIYMLEGEAIQNGQRLLPGWVGIAEAGTVEDRFRSDTGCVFLLIYDLAQRFC</sequence>
<dbReference type="InterPro" id="IPR025979">
    <property type="entry name" value="ChrR-like_cupin_dom"/>
</dbReference>
<dbReference type="Gene3D" id="2.60.120.10">
    <property type="entry name" value="Jelly Rolls"/>
    <property type="match status" value="1"/>
</dbReference>
<keyword evidence="2" id="KW-0614">Plasmid</keyword>
<dbReference type="RefSeq" id="WP_035992216.1">
    <property type="nucleotide sequence ID" value="NZ_CP012748.1"/>
</dbReference>
<evidence type="ECO:0000259" key="1">
    <source>
        <dbReference type="Pfam" id="PF12973"/>
    </source>
</evidence>
<dbReference type="KEGG" id="bcai:K788_0006115"/>
<dbReference type="EMBL" id="CP012748">
    <property type="protein sequence ID" value="ALL71477.1"/>
    <property type="molecule type" value="Genomic_DNA"/>
</dbReference>
<name>A0A0N7JWA6_9BURK</name>
<dbReference type="InterPro" id="IPR011051">
    <property type="entry name" value="RmlC_Cupin_sf"/>
</dbReference>
<dbReference type="InterPro" id="IPR014710">
    <property type="entry name" value="RmlC-like_jellyroll"/>
</dbReference>
<protein>
    <submittedName>
        <fullName evidence="2">ChrR Cupin-like domain</fullName>
    </submittedName>
</protein>
<evidence type="ECO:0000313" key="2">
    <source>
        <dbReference type="EMBL" id="ALL71477.1"/>
    </source>
</evidence>
<accession>A0A0N7JWA6</accession>